<evidence type="ECO:0000256" key="2">
    <source>
        <dbReference type="ARBA" id="ARBA00012180"/>
    </source>
</evidence>
<feature type="domain" description="Reverse transcriptase" evidence="3">
    <location>
        <begin position="131"/>
        <end position="320"/>
    </location>
</feature>
<keyword evidence="5" id="KW-1185">Reference proteome</keyword>
<dbReference type="OMA" id="MSECKHE"/>
<reference evidence="4" key="2">
    <citation type="submission" date="2025-09" db="UniProtKB">
        <authorList>
            <consortium name="Ensembl"/>
        </authorList>
    </citation>
    <scope>IDENTIFICATION</scope>
</reference>
<reference evidence="4" key="1">
    <citation type="submission" date="2025-08" db="UniProtKB">
        <authorList>
            <consortium name="Ensembl"/>
        </authorList>
    </citation>
    <scope>IDENTIFICATION</scope>
</reference>
<dbReference type="PANTHER" id="PTHR33064:SF37">
    <property type="entry name" value="RIBONUCLEASE H"/>
    <property type="match status" value="1"/>
</dbReference>
<evidence type="ECO:0000313" key="4">
    <source>
        <dbReference type="Ensembl" id="ENSCPRP00005020917.1"/>
    </source>
</evidence>
<dbReference type="PROSITE" id="PS50878">
    <property type="entry name" value="RT_POL"/>
    <property type="match status" value="1"/>
</dbReference>
<dbReference type="GeneTree" id="ENSGT00940000163417"/>
<dbReference type="Gene3D" id="3.10.10.10">
    <property type="entry name" value="HIV Type 1 Reverse Transcriptase, subunit A, domain 1"/>
    <property type="match status" value="1"/>
</dbReference>
<evidence type="ECO:0000256" key="1">
    <source>
        <dbReference type="ARBA" id="ARBA00010879"/>
    </source>
</evidence>
<proteinExistence type="inferred from homology"/>
<dbReference type="AlphaFoldDB" id="A0A7M4FCI5"/>
<dbReference type="InterPro" id="IPR021109">
    <property type="entry name" value="Peptidase_aspartic_dom_sf"/>
</dbReference>
<evidence type="ECO:0000259" key="3">
    <source>
        <dbReference type="PROSITE" id="PS50878"/>
    </source>
</evidence>
<dbReference type="SUPFAM" id="SSF50630">
    <property type="entry name" value="Acid proteases"/>
    <property type="match status" value="1"/>
</dbReference>
<dbReference type="InterPro" id="IPR000477">
    <property type="entry name" value="RT_dom"/>
</dbReference>
<dbReference type="Pfam" id="PF00078">
    <property type="entry name" value="RVT_1"/>
    <property type="match status" value="1"/>
</dbReference>
<dbReference type="PANTHER" id="PTHR33064">
    <property type="entry name" value="POL PROTEIN"/>
    <property type="match status" value="1"/>
</dbReference>
<comment type="similarity">
    <text evidence="1">Belongs to the beta type-B retroviral polymerase family. HERV class-II K(HML-2) pol subfamily.</text>
</comment>
<dbReference type="Ensembl" id="ENSCPRT00005024449.1">
    <property type="protein sequence ID" value="ENSCPRP00005020917.1"/>
    <property type="gene ID" value="ENSCPRG00005014562.1"/>
</dbReference>
<sequence length="324" mass="34985">MSVPIPIEFGILKLSHKFVVMPGGPANLLGRDVLGKLGACIQCGPEGFCLIVPEEAVESLLALSNSFPDIPKELQEIPQGLWSMDPMDVGLLKSATQVCIKVKDGSPPLVKQYPLPRETEEGISVLIDSYVLQGVLVPCSSPCNTPILPVKKPKPGPNGKPIYRFVQDLHAINNHVIVPHPVVPDPSTILTLIPCSANCFTVVGLCAAFFSILLHPESQYLFAFTWKGKQLTRTRLPQGFAGSPMIFSRILTDDLKDIVLPAGSILVQYVDDLLLASPDCNACLSDSVALLKALALKGHHASPSKLQLCKIQVNYLGFVIRPGE</sequence>
<dbReference type="SUPFAM" id="SSF56672">
    <property type="entry name" value="DNA/RNA polymerases"/>
    <property type="match status" value="1"/>
</dbReference>
<dbReference type="EC" id="3.1.26.4" evidence="2"/>
<dbReference type="InterPro" id="IPR043502">
    <property type="entry name" value="DNA/RNA_pol_sf"/>
</dbReference>
<protein>
    <recommendedName>
        <fullName evidence="2">ribonuclease H</fullName>
        <ecNumber evidence="2">3.1.26.4</ecNumber>
    </recommendedName>
</protein>
<dbReference type="GO" id="GO:0004523">
    <property type="term" value="F:RNA-DNA hybrid ribonuclease activity"/>
    <property type="evidence" value="ECO:0007669"/>
    <property type="project" value="UniProtKB-EC"/>
</dbReference>
<dbReference type="InterPro" id="IPR051320">
    <property type="entry name" value="Viral_Replic_Matur_Polypro"/>
</dbReference>
<evidence type="ECO:0000313" key="5">
    <source>
        <dbReference type="Proteomes" id="UP000594220"/>
    </source>
</evidence>
<name>A0A7M4FCI5_CROPO</name>
<dbReference type="Gene3D" id="3.30.70.270">
    <property type="match status" value="1"/>
</dbReference>
<dbReference type="InterPro" id="IPR043128">
    <property type="entry name" value="Rev_trsase/Diguanyl_cyclase"/>
</dbReference>
<dbReference type="Gene3D" id="2.40.70.10">
    <property type="entry name" value="Acid Proteases"/>
    <property type="match status" value="1"/>
</dbReference>
<organism evidence="4 5">
    <name type="scientific">Crocodylus porosus</name>
    <name type="common">Saltwater crocodile</name>
    <name type="synonym">Estuarine crocodile</name>
    <dbReference type="NCBI Taxonomy" id="8502"/>
    <lineage>
        <taxon>Eukaryota</taxon>
        <taxon>Metazoa</taxon>
        <taxon>Chordata</taxon>
        <taxon>Craniata</taxon>
        <taxon>Vertebrata</taxon>
        <taxon>Euteleostomi</taxon>
        <taxon>Archelosauria</taxon>
        <taxon>Archosauria</taxon>
        <taxon>Crocodylia</taxon>
        <taxon>Longirostres</taxon>
        <taxon>Crocodylidae</taxon>
        <taxon>Crocodylus</taxon>
    </lineage>
</organism>
<dbReference type="Proteomes" id="UP000594220">
    <property type="component" value="Unplaced"/>
</dbReference>
<accession>A0A7M4FCI5</accession>